<name>A0ABN8S8Q4_9CNID</name>
<proteinExistence type="predicted"/>
<feature type="non-terminal residue" evidence="1">
    <location>
        <position position="1"/>
    </location>
</feature>
<protein>
    <submittedName>
        <fullName evidence="1">Uncharacterized protein</fullName>
    </submittedName>
</protein>
<evidence type="ECO:0000313" key="1">
    <source>
        <dbReference type="EMBL" id="CAH3186582.1"/>
    </source>
</evidence>
<reference evidence="1 2" key="1">
    <citation type="submission" date="2022-05" db="EMBL/GenBank/DDBJ databases">
        <authorList>
            <consortium name="Genoscope - CEA"/>
            <person name="William W."/>
        </authorList>
    </citation>
    <scope>NUCLEOTIDE SEQUENCE [LARGE SCALE GENOMIC DNA]</scope>
</reference>
<organism evidence="1 2">
    <name type="scientific">Porites evermanni</name>
    <dbReference type="NCBI Taxonomy" id="104178"/>
    <lineage>
        <taxon>Eukaryota</taxon>
        <taxon>Metazoa</taxon>
        <taxon>Cnidaria</taxon>
        <taxon>Anthozoa</taxon>
        <taxon>Hexacorallia</taxon>
        <taxon>Scleractinia</taxon>
        <taxon>Fungiina</taxon>
        <taxon>Poritidae</taxon>
        <taxon>Porites</taxon>
    </lineage>
</organism>
<accession>A0ABN8S8Q4</accession>
<dbReference type="Proteomes" id="UP001159427">
    <property type="component" value="Unassembled WGS sequence"/>
</dbReference>
<keyword evidence="2" id="KW-1185">Reference proteome</keyword>
<dbReference type="EMBL" id="CALNXI010002347">
    <property type="protein sequence ID" value="CAH3186582.1"/>
    <property type="molecule type" value="Genomic_DNA"/>
</dbReference>
<evidence type="ECO:0000313" key="2">
    <source>
        <dbReference type="Proteomes" id="UP001159427"/>
    </source>
</evidence>
<sequence>ADDQVDLTPEVDIPGAGFIEKEIENLTIAQPKLWLKCLCINQNGNKKNCWKGSSLYKTKLERQIEELRENGENASDAANHFKNFPTVDPAFGDDFTVLPKFVLTETLEHLKNSGKNTRKSADAVAELASAQNALICSSTRNVPWSNSVRST</sequence>
<comment type="caution">
    <text evidence="1">The sequence shown here is derived from an EMBL/GenBank/DDBJ whole genome shotgun (WGS) entry which is preliminary data.</text>
</comment>
<gene>
    <name evidence="1" type="ORF">PEVE_00016973</name>
</gene>